<sequence length="50" mass="5068">MRMMGLSEAASFVCADAVGSEVGWAKRSVPITDGLMGTTSFISGDDGAPS</sequence>
<dbReference type="EMBL" id="CAADFY010000055">
    <property type="protein sequence ID" value="VFK54778.1"/>
    <property type="molecule type" value="Genomic_DNA"/>
</dbReference>
<reference evidence="2" key="1">
    <citation type="submission" date="2019-02" db="EMBL/GenBank/DDBJ databases">
        <authorList>
            <person name="Gruber-Vodicka R. H."/>
            <person name="Seah K. B. B."/>
        </authorList>
    </citation>
    <scope>NUCLEOTIDE SEQUENCE</scope>
    <source>
        <strain evidence="2">BECK_BY2</strain>
        <strain evidence="1">BECK_BY3</strain>
    </source>
</reference>
<evidence type="ECO:0000313" key="1">
    <source>
        <dbReference type="EMBL" id="VFK54778.1"/>
    </source>
</evidence>
<dbReference type="EMBL" id="CAADFV010000052">
    <property type="protein sequence ID" value="VFK59182.1"/>
    <property type="molecule type" value="Genomic_DNA"/>
</dbReference>
<gene>
    <name evidence="2" type="ORF">BECKTUN1418E_GA0071001_10524</name>
    <name evidence="1" type="ORF">BECKTUN1418F_GA0071002_10554</name>
</gene>
<evidence type="ECO:0000313" key="2">
    <source>
        <dbReference type="EMBL" id="VFK59182.1"/>
    </source>
</evidence>
<organism evidence="2">
    <name type="scientific">Candidatus Kentrum sp. TUN</name>
    <dbReference type="NCBI Taxonomy" id="2126343"/>
    <lineage>
        <taxon>Bacteria</taxon>
        <taxon>Pseudomonadati</taxon>
        <taxon>Pseudomonadota</taxon>
        <taxon>Gammaproteobacteria</taxon>
        <taxon>Candidatus Kentrum</taxon>
    </lineage>
</organism>
<name>A0A450ZZF7_9GAMM</name>
<dbReference type="AlphaFoldDB" id="A0A450ZZF7"/>
<protein>
    <submittedName>
        <fullName evidence="2">Uncharacterized protein</fullName>
    </submittedName>
</protein>
<proteinExistence type="predicted"/>
<accession>A0A450ZZF7</accession>